<comment type="caution">
    <text evidence="3">The sequence shown here is derived from an EMBL/GenBank/DDBJ whole genome shotgun (WGS) entry which is preliminary data.</text>
</comment>
<comment type="similarity">
    <text evidence="1">Belongs to the AHA1 family.</text>
</comment>
<dbReference type="AlphaFoldDB" id="A0A3D9SNZ4"/>
<dbReference type="Pfam" id="PF08327">
    <property type="entry name" value="AHSA1"/>
    <property type="match status" value="1"/>
</dbReference>
<proteinExistence type="inferred from homology"/>
<dbReference type="CDD" id="cd07814">
    <property type="entry name" value="SRPBCC_CalC_Aha1-like"/>
    <property type="match status" value="1"/>
</dbReference>
<organism evidence="3 4">
    <name type="scientific">Thermomonospora umbrina</name>
    <dbReference type="NCBI Taxonomy" id="111806"/>
    <lineage>
        <taxon>Bacteria</taxon>
        <taxon>Bacillati</taxon>
        <taxon>Actinomycetota</taxon>
        <taxon>Actinomycetes</taxon>
        <taxon>Streptosporangiales</taxon>
        <taxon>Thermomonosporaceae</taxon>
        <taxon>Thermomonospora</taxon>
    </lineage>
</organism>
<sequence length="250" mass="27832">MPHEFEVREEIELAATPEEVWEAIATGPGVDSWFMGRNQIEPRVGGRNLWETPLFSAESTVTAYDPPHHYAYRSDEAPDGQFMAFEYLVEGREGGSSVLRFVHSGFLGDDWEEEYDAIKKGDRQYLNKLAVYLKHFKGRTSLHNLFLVGPQVADEQRVWSAFKDAFGLTGDVAPGDKGRLAVEGLAPMDAVVEFEAAPHFLGVRAGDGISMLIYGHESTVVVERHEFSADADGKELEGAWQSWFTAAFGN</sequence>
<gene>
    <name evidence="3" type="ORF">DFJ69_3170</name>
</gene>
<dbReference type="EMBL" id="QTTT01000001">
    <property type="protein sequence ID" value="REE97696.1"/>
    <property type="molecule type" value="Genomic_DNA"/>
</dbReference>
<name>A0A3D9SNZ4_9ACTN</name>
<feature type="domain" description="Activator of Hsp90 ATPase homologue 1/2-like C-terminal" evidence="2">
    <location>
        <begin position="15"/>
        <end position="134"/>
    </location>
</feature>
<dbReference type="Gene3D" id="3.30.530.20">
    <property type="match status" value="1"/>
</dbReference>
<dbReference type="SUPFAM" id="SSF55961">
    <property type="entry name" value="Bet v1-like"/>
    <property type="match status" value="1"/>
</dbReference>
<reference evidence="3 4" key="1">
    <citation type="submission" date="2018-08" db="EMBL/GenBank/DDBJ databases">
        <title>Sequencing the genomes of 1000 actinobacteria strains.</title>
        <authorList>
            <person name="Klenk H.-P."/>
        </authorList>
    </citation>
    <scope>NUCLEOTIDE SEQUENCE [LARGE SCALE GENOMIC DNA]</scope>
    <source>
        <strain evidence="3 4">DSM 43927</strain>
    </source>
</reference>
<protein>
    <submittedName>
        <fullName evidence="3">Uncharacterized protein YndB with AHSA1/START domain</fullName>
    </submittedName>
</protein>
<accession>A0A3D9SNZ4</accession>
<evidence type="ECO:0000313" key="4">
    <source>
        <dbReference type="Proteomes" id="UP000256661"/>
    </source>
</evidence>
<evidence type="ECO:0000256" key="1">
    <source>
        <dbReference type="ARBA" id="ARBA00006817"/>
    </source>
</evidence>
<dbReference type="InterPro" id="IPR013538">
    <property type="entry name" value="ASHA1/2-like_C"/>
</dbReference>
<evidence type="ECO:0000313" key="3">
    <source>
        <dbReference type="EMBL" id="REE97696.1"/>
    </source>
</evidence>
<dbReference type="RefSeq" id="WP_170177671.1">
    <property type="nucleotide sequence ID" value="NZ_QTTT01000001.1"/>
</dbReference>
<evidence type="ECO:0000259" key="2">
    <source>
        <dbReference type="Pfam" id="PF08327"/>
    </source>
</evidence>
<dbReference type="InterPro" id="IPR023393">
    <property type="entry name" value="START-like_dom_sf"/>
</dbReference>
<keyword evidence="4" id="KW-1185">Reference proteome</keyword>
<dbReference type="Proteomes" id="UP000256661">
    <property type="component" value="Unassembled WGS sequence"/>
</dbReference>